<organism evidence="2 3">
    <name type="scientific">Paenibacillus silagei</name>
    <dbReference type="NCBI Taxonomy" id="1670801"/>
    <lineage>
        <taxon>Bacteria</taxon>
        <taxon>Bacillati</taxon>
        <taxon>Bacillota</taxon>
        <taxon>Bacilli</taxon>
        <taxon>Bacillales</taxon>
        <taxon>Paenibacillaceae</taxon>
        <taxon>Paenibacillus</taxon>
    </lineage>
</organism>
<reference evidence="2 3" key="1">
    <citation type="submission" date="2021-03" db="EMBL/GenBank/DDBJ databases">
        <title>Genomic Encyclopedia of Type Strains, Phase IV (KMG-IV): sequencing the most valuable type-strain genomes for metagenomic binning, comparative biology and taxonomic classification.</title>
        <authorList>
            <person name="Goeker M."/>
        </authorList>
    </citation>
    <scope>NUCLEOTIDE SEQUENCE [LARGE SCALE GENOMIC DNA]</scope>
    <source>
        <strain evidence="2 3">DSM 101953</strain>
    </source>
</reference>
<sequence length="173" mass="20100">MKKKRRKWIWLGITVVLLLLFGLSQFYAYIMKDQWNERSEAKELARARAGLTEVTKAQKSVWNENEIYWVLTGKNEAGTELMVWVRFTLEGKPAGGDNDLYAEELSNGTSEEKMRGIIAAQLPDITIERLLPGVYNGEYAWQLFYKKDGRFYYNFYRFKDGSAIGEGYSLPNR</sequence>
<dbReference type="Gene3D" id="3.10.450.40">
    <property type="match status" value="1"/>
</dbReference>
<keyword evidence="3" id="KW-1185">Reference proteome</keyword>
<evidence type="ECO:0000313" key="2">
    <source>
        <dbReference type="EMBL" id="MBP2110818.1"/>
    </source>
</evidence>
<proteinExistence type="predicted"/>
<gene>
    <name evidence="2" type="ORF">J2Z70_000958</name>
</gene>
<dbReference type="InterPro" id="IPR046350">
    <property type="entry name" value="Cystatin_sf"/>
</dbReference>
<name>A0ABS4NLB2_9BACL</name>
<evidence type="ECO:0000313" key="3">
    <source>
        <dbReference type="Proteomes" id="UP000773462"/>
    </source>
</evidence>
<dbReference type="Pfam" id="PF17881">
    <property type="entry name" value="TseB"/>
    <property type="match status" value="1"/>
</dbReference>
<comment type="caution">
    <text evidence="2">The sequence shown here is derived from an EMBL/GenBank/DDBJ whole genome shotgun (WGS) entry which is preliminary data.</text>
</comment>
<dbReference type="SUPFAM" id="SSF54403">
    <property type="entry name" value="Cystatin/monellin"/>
    <property type="match status" value="2"/>
</dbReference>
<dbReference type="Proteomes" id="UP000773462">
    <property type="component" value="Unassembled WGS sequence"/>
</dbReference>
<dbReference type="RefSeq" id="WP_076079203.1">
    <property type="nucleotide sequence ID" value="NZ_JAGGLV010000002.1"/>
</dbReference>
<dbReference type="EMBL" id="JAGGLV010000002">
    <property type="protein sequence ID" value="MBP2110818.1"/>
    <property type="molecule type" value="Genomic_DNA"/>
</dbReference>
<evidence type="ECO:0000259" key="1">
    <source>
        <dbReference type="Pfam" id="PF17881"/>
    </source>
</evidence>
<dbReference type="InterPro" id="IPR041401">
    <property type="entry name" value="TseB-like_dom"/>
</dbReference>
<protein>
    <submittedName>
        <fullName evidence="2">Uncharacterized protein YpmB</fullName>
    </submittedName>
</protein>
<accession>A0ABS4NLB2</accession>
<feature type="domain" description="Cell wall elongation regulator TseB-like" evidence="1">
    <location>
        <begin position="40"/>
        <end position="85"/>
    </location>
</feature>